<accession>A0ABM9D564</accession>
<organism evidence="2 3">
    <name type="scientific">Trichlorobacter ammonificans</name>
    <dbReference type="NCBI Taxonomy" id="2916410"/>
    <lineage>
        <taxon>Bacteria</taxon>
        <taxon>Pseudomonadati</taxon>
        <taxon>Thermodesulfobacteriota</taxon>
        <taxon>Desulfuromonadia</taxon>
        <taxon>Geobacterales</taxon>
        <taxon>Geobacteraceae</taxon>
        <taxon>Trichlorobacter</taxon>
    </lineage>
</organism>
<keyword evidence="3" id="KW-1185">Reference proteome</keyword>
<dbReference type="Proteomes" id="UP001295463">
    <property type="component" value="Chromosome"/>
</dbReference>
<reference evidence="2 3" key="1">
    <citation type="submission" date="2022-03" db="EMBL/GenBank/DDBJ databases">
        <authorList>
            <person name="Koch H."/>
        </authorList>
    </citation>
    <scope>NUCLEOTIDE SEQUENCE [LARGE SCALE GENOMIC DNA]</scope>
    <source>
        <strain evidence="2 3">G1</strain>
    </source>
</reference>
<feature type="domain" description="Transcription factor zinc-finger" evidence="1">
    <location>
        <begin position="119"/>
        <end position="160"/>
    </location>
</feature>
<evidence type="ECO:0000259" key="1">
    <source>
        <dbReference type="Pfam" id="PF13453"/>
    </source>
</evidence>
<evidence type="ECO:0000313" key="3">
    <source>
        <dbReference type="Proteomes" id="UP001295463"/>
    </source>
</evidence>
<dbReference type="EMBL" id="OW150024">
    <property type="protein sequence ID" value="CAH2030383.1"/>
    <property type="molecule type" value="Genomic_DNA"/>
</dbReference>
<dbReference type="InterPro" id="IPR027392">
    <property type="entry name" value="TF_Znf"/>
</dbReference>
<dbReference type="Pfam" id="PF13453">
    <property type="entry name" value="Zn_ribbon_TFIIB"/>
    <property type="match status" value="2"/>
</dbReference>
<evidence type="ECO:0000313" key="2">
    <source>
        <dbReference type="EMBL" id="CAH2030383.1"/>
    </source>
</evidence>
<dbReference type="RefSeq" id="WP_305731320.1">
    <property type="nucleotide sequence ID" value="NZ_OW150024.1"/>
</dbReference>
<proteinExistence type="predicted"/>
<name>A0ABM9D564_9BACT</name>
<protein>
    <recommendedName>
        <fullName evidence="1">Transcription factor zinc-finger domain-containing protein</fullName>
    </recommendedName>
</protein>
<gene>
    <name evidence="2" type="ORF">GEAMG1_0566</name>
</gene>
<sequence length="229" mass="26419">MARCSNCNAPLPPGSLICAYCNNRNDIDLRGIHYYTTHESDTPRTCPRCTIRLKHLDLKLHGRFLIDRCEQCLGLFFDPGELDALLEAMVGNVFDIDHVGLALINEQRSPDRYPVSYLKCPACSQVMHRVNFGARSGVIVDRCKAHGIWLDGGELRQLLEWMKLGGRLLEREHQERKRAEAVQREREQHRELRGIDSDTTWSFDSFSEPLRHSAPDLFDLILKAFRLFR</sequence>
<feature type="domain" description="Transcription factor zinc-finger" evidence="1">
    <location>
        <begin position="45"/>
        <end position="88"/>
    </location>
</feature>